<feature type="transmembrane region" description="Helical" evidence="2">
    <location>
        <begin position="1318"/>
        <end position="1342"/>
    </location>
</feature>
<comment type="caution">
    <text evidence="3">The sequence shown here is derived from an EMBL/GenBank/DDBJ whole genome shotgun (WGS) entry which is preliminary data.</text>
</comment>
<dbReference type="Proteomes" id="UP001620645">
    <property type="component" value="Unassembled WGS sequence"/>
</dbReference>
<organism evidence="3 4">
    <name type="scientific">Heterodera schachtii</name>
    <name type="common">Sugarbeet cyst nematode worm</name>
    <name type="synonym">Tylenchus schachtii</name>
    <dbReference type="NCBI Taxonomy" id="97005"/>
    <lineage>
        <taxon>Eukaryota</taxon>
        <taxon>Metazoa</taxon>
        <taxon>Ecdysozoa</taxon>
        <taxon>Nematoda</taxon>
        <taxon>Chromadorea</taxon>
        <taxon>Rhabditida</taxon>
        <taxon>Tylenchina</taxon>
        <taxon>Tylenchomorpha</taxon>
        <taxon>Tylenchoidea</taxon>
        <taxon>Heteroderidae</taxon>
        <taxon>Heteroderinae</taxon>
        <taxon>Heterodera</taxon>
    </lineage>
</organism>
<feature type="compositionally biased region" description="Basic residues" evidence="1">
    <location>
        <begin position="900"/>
        <end position="910"/>
    </location>
</feature>
<keyword evidence="2" id="KW-1133">Transmembrane helix</keyword>
<evidence type="ECO:0000313" key="4">
    <source>
        <dbReference type="Proteomes" id="UP001620645"/>
    </source>
</evidence>
<keyword evidence="2" id="KW-0812">Transmembrane</keyword>
<dbReference type="PANTHER" id="PTHR12239">
    <property type="entry name" value="PROTEIN CBG20215-RELATED"/>
    <property type="match status" value="1"/>
</dbReference>
<feature type="region of interest" description="Disordered" evidence="1">
    <location>
        <begin position="336"/>
        <end position="536"/>
    </location>
</feature>
<feature type="compositionally biased region" description="Basic and acidic residues" evidence="1">
    <location>
        <begin position="338"/>
        <end position="529"/>
    </location>
</feature>
<evidence type="ECO:0000313" key="3">
    <source>
        <dbReference type="EMBL" id="KAL3069988.1"/>
    </source>
</evidence>
<feature type="compositionally biased region" description="Basic and acidic residues" evidence="1">
    <location>
        <begin position="13"/>
        <end position="31"/>
    </location>
</feature>
<evidence type="ECO:0000256" key="1">
    <source>
        <dbReference type="SAM" id="MobiDB-lite"/>
    </source>
</evidence>
<keyword evidence="2" id="KW-0472">Membrane</keyword>
<dbReference type="InterPro" id="IPR052293">
    <property type="entry name" value="SRRP"/>
</dbReference>
<dbReference type="EMBL" id="JBICCN010000420">
    <property type="protein sequence ID" value="KAL3069988.1"/>
    <property type="molecule type" value="Genomic_DNA"/>
</dbReference>
<dbReference type="PANTHER" id="PTHR12239:SF41">
    <property type="entry name" value="MEMBRANE ASSOCIATED PROTEIN, PUTATIVE-RELATED"/>
    <property type="match status" value="1"/>
</dbReference>
<protein>
    <submittedName>
        <fullName evidence="3">Uncharacterized protein</fullName>
    </submittedName>
</protein>
<accession>A0ABD2HUG2</accession>
<reference evidence="3 4" key="1">
    <citation type="submission" date="2024-10" db="EMBL/GenBank/DDBJ databases">
        <authorList>
            <person name="Kim D."/>
        </authorList>
    </citation>
    <scope>NUCLEOTIDE SEQUENCE [LARGE SCALE GENOMIC DNA]</scope>
    <source>
        <strain evidence="3">Taebaek</strain>
    </source>
</reference>
<gene>
    <name evidence="3" type="ORF">niasHS_017277</name>
</gene>
<evidence type="ECO:0000256" key="2">
    <source>
        <dbReference type="SAM" id="Phobius"/>
    </source>
</evidence>
<keyword evidence="4" id="KW-1185">Reference proteome</keyword>
<sequence>MAPRKINDQLVFENKKMDEPKRENFPPRNDDDVIMIGDNNTQTLLDLQPGPSKRGRKPRLDKIHEEIASAMKKAKAMEAEVNESPKKQPTNVFEYPTIFWKLAKPKYGVFTFMCNECRDDNFRQGNSRFKLINQNGEQQRLEFTQSFCQDCAKLNFDCTDLIIKHKKKDDPATTTVAKSFRWIKDGANNTPGFVGNKTNKFKVHLPKKLVFDGAGWMVGLSGIIYPNSWAKLGTSDRQYVIVHLHDGRKYRFRVPKGSFLSPQQLERGIHHGMIAELERLLTRKRSAPVHTSFGNADDDDEEEGEILDVSFVEEEEENTGEAPLYPLSNLTKLSAEQETLRHEKRAQEERRRKEEEQRKQREAERKRREEEEKRRKAEDDRRKAAEKTAKENKAKEEKEASEKKAREEKLAREKKEAQRIAKEKKGEKEALGKKAEEERVAKAEADRVAKAEAERVAKAEAERVAKETKAEEERVAKAEADRVAKAEAERVAKAEAERVAKEEEERLAKEEEERAANKTKKKQEEEKQSAELQRQQLATRKQKELELLKEFRPWRGGYMRLVHGKDPTPDVHYLHETDDYHFVNAVHKYRVRHSELPWEAPEFNPSAHIQQNIAEFRELFEQEVYDENYAVKTREEKEELIELVKGFRFYFTEQIGRFELKVFNGKISHITLTDQLAYVLGYEQEQEIRNEELAKYAVDLGGGVSHLCIYLNSGVIESMIVGNTFANLLQVIAVEGKSGSVVEKDFQSPLFHKIITREVDVLDVEIRTLTGREMVRVIFDGSNLRLEQIYQQNGGGVSVFEGAPTFQRGYGYFLGVPRQKGAGVGSVLRNLWRYLRPMVSTARPYAANIAAEIGKEGLETGARFLNEVSKGGNIKDALVSEGKEGAKKLLDKASSSLQKGRGRKKRRGGRKKAEIILKPSDIHPITSYVDLSKVFVCTEFKLKKVADDGVVVDVPANAAVGLIQMPGATFIRNLKVHINQREVYDSNQLYSYKVFLDTELSYPVAAKEAYFGVAGYFRDSDPTKVNDKRKKAVEESKSFQTISKLSADIFNQDLYMISNVEIDIELALQSDDFMIHQEAANRDKYTLEVVDCRLIVKTVDLMDGLSLDIAKKLDLEPARYGIRKTLMKSLFITGGRYDFSANLFTEEVPRRVIIGLVPNQNYIGQNQKNPFYFNHHNVRDIELTASGRTYPQFPYNLDYKNNRYARAYHDTQEHLGMACTTESNGISYSMFKTAYCLYVFQMTNAQEDSPGFELIKEGCTAVNIRFAEAVPNEGVTLIAYADMSGENYSSDFVQMPSSDAVHEGIVLCFPDVIEKSPINFFLCLIYLFGAAGTAVAGFYLFLRERRIRRRNGQSVHRQSSL</sequence>
<feature type="region of interest" description="Disordered" evidence="1">
    <location>
        <begin position="890"/>
        <end position="911"/>
    </location>
</feature>
<feature type="region of interest" description="Disordered" evidence="1">
    <location>
        <begin position="1"/>
        <end position="34"/>
    </location>
</feature>
<name>A0ABD2HUG2_HETSC</name>
<proteinExistence type="predicted"/>